<keyword evidence="2" id="KW-1185">Reference proteome</keyword>
<accession>A0A9P0KCE0</accession>
<comment type="caution">
    <text evidence="1">The sequence shown here is derived from an EMBL/GenBank/DDBJ whole genome shotgun (WGS) entry which is preliminary data.</text>
</comment>
<protein>
    <submittedName>
        <fullName evidence="1">Uncharacterized protein</fullName>
    </submittedName>
</protein>
<sequence>MQKKQLQKALSQSNCCNFKQLLKAKAITQIFIHRFLSFSFNFVRQSNSYIFIH</sequence>
<evidence type="ECO:0000313" key="2">
    <source>
        <dbReference type="Proteomes" id="UP001152888"/>
    </source>
</evidence>
<evidence type="ECO:0000313" key="1">
    <source>
        <dbReference type="EMBL" id="CAH1971059.1"/>
    </source>
</evidence>
<gene>
    <name evidence="1" type="ORF">ACAOBT_LOCUS9248</name>
</gene>
<dbReference type="EMBL" id="CAKOFQ010006781">
    <property type="protein sequence ID" value="CAH1971059.1"/>
    <property type="molecule type" value="Genomic_DNA"/>
</dbReference>
<reference evidence="1" key="1">
    <citation type="submission" date="2022-03" db="EMBL/GenBank/DDBJ databases">
        <authorList>
            <person name="Sayadi A."/>
        </authorList>
    </citation>
    <scope>NUCLEOTIDE SEQUENCE</scope>
</reference>
<proteinExistence type="predicted"/>
<name>A0A9P0KCE0_ACAOB</name>
<organism evidence="1 2">
    <name type="scientific">Acanthoscelides obtectus</name>
    <name type="common">Bean weevil</name>
    <name type="synonym">Bruchus obtectus</name>
    <dbReference type="NCBI Taxonomy" id="200917"/>
    <lineage>
        <taxon>Eukaryota</taxon>
        <taxon>Metazoa</taxon>
        <taxon>Ecdysozoa</taxon>
        <taxon>Arthropoda</taxon>
        <taxon>Hexapoda</taxon>
        <taxon>Insecta</taxon>
        <taxon>Pterygota</taxon>
        <taxon>Neoptera</taxon>
        <taxon>Endopterygota</taxon>
        <taxon>Coleoptera</taxon>
        <taxon>Polyphaga</taxon>
        <taxon>Cucujiformia</taxon>
        <taxon>Chrysomeloidea</taxon>
        <taxon>Chrysomelidae</taxon>
        <taxon>Bruchinae</taxon>
        <taxon>Bruchini</taxon>
        <taxon>Acanthoscelides</taxon>
    </lineage>
</organism>
<dbReference type="AlphaFoldDB" id="A0A9P0KCE0"/>
<dbReference type="Proteomes" id="UP001152888">
    <property type="component" value="Unassembled WGS sequence"/>
</dbReference>